<comment type="caution">
    <text evidence="2">The sequence shown here is derived from an EMBL/GenBank/DDBJ whole genome shotgun (WGS) entry which is preliminary data.</text>
</comment>
<evidence type="ECO:0000313" key="3">
    <source>
        <dbReference type="Proteomes" id="UP000298179"/>
    </source>
</evidence>
<dbReference type="EMBL" id="SOZD01000010">
    <property type="protein sequence ID" value="TFF18239.1"/>
    <property type="molecule type" value="Genomic_DNA"/>
</dbReference>
<dbReference type="AlphaFoldDB" id="A0A4Y8RBI5"/>
<gene>
    <name evidence="2" type="ORF">E3C22_22050</name>
</gene>
<organism evidence="2 3">
    <name type="scientific">Jiella endophytica</name>
    <dbReference type="NCBI Taxonomy" id="2558362"/>
    <lineage>
        <taxon>Bacteria</taxon>
        <taxon>Pseudomonadati</taxon>
        <taxon>Pseudomonadota</taxon>
        <taxon>Alphaproteobacteria</taxon>
        <taxon>Hyphomicrobiales</taxon>
        <taxon>Aurantimonadaceae</taxon>
        <taxon>Jiella</taxon>
    </lineage>
</organism>
<protein>
    <submittedName>
        <fullName evidence="2">Flp family type IVb pilin</fullName>
    </submittedName>
</protein>
<dbReference type="Proteomes" id="UP000298179">
    <property type="component" value="Unassembled WGS sequence"/>
</dbReference>
<proteinExistence type="predicted"/>
<evidence type="ECO:0000313" key="2">
    <source>
        <dbReference type="EMBL" id="TFF18239.1"/>
    </source>
</evidence>
<keyword evidence="3" id="KW-1185">Reference proteome</keyword>
<keyword evidence="1" id="KW-1133">Transmembrane helix</keyword>
<accession>A0A4Y8RBI5</accession>
<keyword evidence="1" id="KW-0812">Transmembrane</keyword>
<evidence type="ECO:0000256" key="1">
    <source>
        <dbReference type="SAM" id="Phobius"/>
    </source>
</evidence>
<sequence>MGGPRLSAAGRQSRLGRFAGCESGGTAIEYTLVCAFMAVALIAALELLHDPLITLLTDVAGMMQVPG</sequence>
<keyword evidence="1" id="KW-0472">Membrane</keyword>
<dbReference type="RefSeq" id="WP_134764051.1">
    <property type="nucleotide sequence ID" value="NZ_SOZD01000010.1"/>
</dbReference>
<reference evidence="2 3" key="1">
    <citation type="submission" date="2019-03" db="EMBL/GenBank/DDBJ databases">
        <title>Jiella endophytica sp. nov., a novel endophytic bacterium isolated from root of Ficus microcarpa Linn. f.</title>
        <authorList>
            <person name="Tuo L."/>
        </authorList>
    </citation>
    <scope>NUCLEOTIDE SEQUENCE [LARGE SCALE GENOMIC DNA]</scope>
    <source>
        <strain evidence="2 3">CBS5Q-3</strain>
    </source>
</reference>
<feature type="transmembrane region" description="Helical" evidence="1">
    <location>
        <begin position="27"/>
        <end position="48"/>
    </location>
</feature>
<name>A0A4Y8RBI5_9HYPH</name>